<dbReference type="GO" id="GO:0051604">
    <property type="term" value="P:protein maturation"/>
    <property type="evidence" value="ECO:0007669"/>
    <property type="project" value="InterPro"/>
</dbReference>
<dbReference type="Pfam" id="PF01155">
    <property type="entry name" value="HypA"/>
    <property type="match status" value="1"/>
</dbReference>
<evidence type="ECO:0000256" key="4">
    <source>
        <dbReference type="HAMAP-Rule" id="MF_00213"/>
    </source>
</evidence>
<feature type="binding site" evidence="4">
    <location>
        <position position="74"/>
    </location>
    <ligand>
        <name>Zn(2+)</name>
        <dbReference type="ChEBI" id="CHEBI:29105"/>
    </ligand>
</feature>
<dbReference type="PANTHER" id="PTHR34535">
    <property type="entry name" value="HYDROGENASE MATURATION FACTOR HYPA"/>
    <property type="match status" value="1"/>
</dbReference>
<evidence type="ECO:0000256" key="2">
    <source>
        <dbReference type="ARBA" id="ARBA00022723"/>
    </source>
</evidence>
<accession>A0A7X9UDF9</accession>
<dbReference type="EMBL" id="JABBCP010000007">
    <property type="protein sequence ID" value="NMF56415.1"/>
    <property type="molecule type" value="Genomic_DNA"/>
</dbReference>
<gene>
    <name evidence="4" type="primary">hypA</name>
    <name evidence="5" type="ORF">HF320_08785</name>
</gene>
<evidence type="ECO:0000256" key="1">
    <source>
        <dbReference type="ARBA" id="ARBA00022596"/>
    </source>
</evidence>
<protein>
    <recommendedName>
        <fullName evidence="4">Hydrogenase maturation factor HypA</fullName>
    </recommendedName>
</protein>
<keyword evidence="2 4" id="KW-0479">Metal-binding</keyword>
<reference evidence="5 6" key="1">
    <citation type="submission" date="2020-04" db="EMBL/GenBank/DDBJ databases">
        <title>Collinsella sp. KGMB02528 nov., an anaerobic actinobacterium isolated from human feces.</title>
        <authorList>
            <person name="Han K.-I."/>
            <person name="Eom M.K."/>
            <person name="Kim J.-S."/>
            <person name="Lee K.C."/>
            <person name="Suh M.K."/>
            <person name="Park S.-H."/>
            <person name="Lee J.H."/>
            <person name="Kang S.W."/>
            <person name="Park J.-E."/>
            <person name="Oh B.S."/>
            <person name="Yu S.Y."/>
            <person name="Choi S.-H."/>
            <person name="Lee D.H."/>
            <person name="Yoon H."/>
            <person name="Kim B.-Y."/>
            <person name="Lee J.H."/>
            <person name="Lee J.-S."/>
        </authorList>
    </citation>
    <scope>NUCLEOTIDE SEQUENCE [LARGE SCALE GENOMIC DNA]</scope>
    <source>
        <strain evidence="5 6">KGMB02528</strain>
    </source>
</reference>
<keyword evidence="3 4" id="KW-0862">Zinc</keyword>
<dbReference type="InterPro" id="IPR000688">
    <property type="entry name" value="HypA/HybF"/>
</dbReference>
<comment type="caution">
    <text evidence="5">The sequence shown here is derived from an EMBL/GenBank/DDBJ whole genome shotgun (WGS) entry which is preliminary data.</text>
</comment>
<keyword evidence="1 4" id="KW-0533">Nickel</keyword>
<dbReference type="RefSeq" id="WP_169277944.1">
    <property type="nucleotide sequence ID" value="NZ_JABBCP010000007.1"/>
</dbReference>
<dbReference type="AlphaFoldDB" id="A0A7X9UDF9"/>
<feature type="binding site" evidence="4">
    <location>
        <position position="90"/>
    </location>
    <ligand>
        <name>Zn(2+)</name>
        <dbReference type="ChEBI" id="CHEBI:29105"/>
    </ligand>
</feature>
<dbReference type="Proteomes" id="UP000546970">
    <property type="component" value="Unassembled WGS sequence"/>
</dbReference>
<evidence type="ECO:0000313" key="5">
    <source>
        <dbReference type="EMBL" id="NMF56415.1"/>
    </source>
</evidence>
<keyword evidence="6" id="KW-1185">Reference proteome</keyword>
<feature type="binding site" evidence="4">
    <location>
        <position position="2"/>
    </location>
    <ligand>
        <name>Ni(2+)</name>
        <dbReference type="ChEBI" id="CHEBI:49786"/>
    </ligand>
</feature>
<evidence type="ECO:0000256" key="3">
    <source>
        <dbReference type="ARBA" id="ARBA00022833"/>
    </source>
</evidence>
<dbReference type="Gene3D" id="3.30.2320.80">
    <property type="match status" value="1"/>
</dbReference>
<dbReference type="HAMAP" id="MF_00213">
    <property type="entry name" value="HypA_HybF"/>
    <property type="match status" value="1"/>
</dbReference>
<comment type="similarity">
    <text evidence="4">Belongs to the HypA/HybF family.</text>
</comment>
<feature type="binding site" evidence="4">
    <location>
        <position position="77"/>
    </location>
    <ligand>
        <name>Zn(2+)</name>
        <dbReference type="ChEBI" id="CHEBI:29105"/>
    </ligand>
</feature>
<dbReference type="GO" id="GO:0016151">
    <property type="term" value="F:nickel cation binding"/>
    <property type="evidence" value="ECO:0007669"/>
    <property type="project" value="UniProtKB-UniRule"/>
</dbReference>
<dbReference type="PANTHER" id="PTHR34535:SF3">
    <property type="entry name" value="HYDROGENASE MATURATION FACTOR HYPA"/>
    <property type="match status" value="1"/>
</dbReference>
<name>A0A7X9UDF9_9ACTN</name>
<proteinExistence type="inferred from homology"/>
<feature type="binding site" evidence="4">
    <location>
        <position position="93"/>
    </location>
    <ligand>
        <name>Zn(2+)</name>
        <dbReference type="ChEBI" id="CHEBI:29105"/>
    </ligand>
</feature>
<dbReference type="GO" id="GO:0008270">
    <property type="term" value="F:zinc ion binding"/>
    <property type="evidence" value="ECO:0007669"/>
    <property type="project" value="UniProtKB-UniRule"/>
</dbReference>
<organism evidence="5 6">
    <name type="scientific">Collinsella acetigenes</name>
    <dbReference type="NCBI Taxonomy" id="2713419"/>
    <lineage>
        <taxon>Bacteria</taxon>
        <taxon>Bacillati</taxon>
        <taxon>Actinomycetota</taxon>
        <taxon>Coriobacteriia</taxon>
        <taxon>Coriobacteriales</taxon>
        <taxon>Coriobacteriaceae</taxon>
        <taxon>Collinsella</taxon>
    </lineage>
</organism>
<sequence length="156" mass="17248">MHELGIVFHIIRTVEDACRDNAILRVSSVTLQLGEVSGVVPHYLEDAWRWASNKNPLVAGSELKIEEIPAVTYCEDCKKTYETVAHGKTCPHCGSSRTYLVQGQEVMVKEIETPDEQLSRDDVDKEYVDGVSPLGQGAMREAPLDPVDAANPLIIE</sequence>
<evidence type="ECO:0000313" key="6">
    <source>
        <dbReference type="Proteomes" id="UP000546970"/>
    </source>
</evidence>
<comment type="function">
    <text evidence="4">Involved in the maturation of [NiFe] hydrogenases. Required for nickel insertion into the metal center of the hydrogenase.</text>
</comment>